<dbReference type="InterPro" id="IPR001660">
    <property type="entry name" value="SAM"/>
</dbReference>
<evidence type="ECO:0000259" key="5">
    <source>
        <dbReference type="PROSITE" id="PS51043"/>
    </source>
</evidence>
<dbReference type="SUPFAM" id="SSF117839">
    <property type="entry name" value="WWE domain"/>
    <property type="match status" value="1"/>
</dbReference>
<dbReference type="InterPro" id="IPR013761">
    <property type="entry name" value="SAM/pointed_sf"/>
</dbReference>
<protein>
    <submittedName>
        <fullName evidence="6">SEC23-interacting protein</fullName>
    </submittedName>
</protein>
<dbReference type="GO" id="GO:0004620">
    <property type="term" value="F:phospholipase activity"/>
    <property type="evidence" value="ECO:0007669"/>
    <property type="project" value="TreeGrafter"/>
</dbReference>
<dbReference type="SUPFAM" id="SSF47769">
    <property type="entry name" value="SAM/Pointed domain"/>
    <property type="match status" value="1"/>
</dbReference>
<dbReference type="InterPro" id="IPR004177">
    <property type="entry name" value="DDHD_dom"/>
</dbReference>
<dbReference type="Pfam" id="PF00536">
    <property type="entry name" value="SAM_1"/>
    <property type="match status" value="1"/>
</dbReference>
<reference evidence="6" key="1">
    <citation type="submission" date="2021-10" db="EMBL/GenBank/DDBJ databases">
        <title>Tropical sea cucumber genome reveals ecological adaptation and Cuvierian tubules defense mechanism.</title>
        <authorList>
            <person name="Chen T."/>
        </authorList>
    </citation>
    <scope>NUCLEOTIDE SEQUENCE</scope>
    <source>
        <strain evidence="6">Nanhai2018</strain>
        <tissue evidence="6">Muscle</tissue>
    </source>
</reference>
<dbReference type="GO" id="GO:0046872">
    <property type="term" value="F:metal ion binding"/>
    <property type="evidence" value="ECO:0007669"/>
    <property type="project" value="InterPro"/>
</dbReference>
<dbReference type="Pfam" id="PF02825">
    <property type="entry name" value="WWE"/>
    <property type="match status" value="1"/>
</dbReference>
<keyword evidence="2" id="KW-0175">Coiled coil</keyword>
<dbReference type="Gene3D" id="1.10.150.50">
    <property type="entry name" value="Transcription Factor, Ets-1"/>
    <property type="match status" value="1"/>
</dbReference>
<feature type="coiled-coil region" evidence="2">
    <location>
        <begin position="706"/>
        <end position="741"/>
    </location>
</feature>
<dbReference type="Pfam" id="PF02862">
    <property type="entry name" value="DDHD"/>
    <property type="match status" value="1"/>
</dbReference>
<dbReference type="Proteomes" id="UP001152320">
    <property type="component" value="Chromosome 17"/>
</dbReference>
<dbReference type="InterPro" id="IPR057825">
    <property type="entry name" value="WWE_SEC23-DDH2"/>
</dbReference>
<proteinExistence type="inferred from homology"/>
<dbReference type="InterPro" id="IPR058055">
    <property type="entry name" value="PA-PLA1"/>
</dbReference>
<dbReference type="PROSITE" id="PS50918">
    <property type="entry name" value="WWE"/>
    <property type="match status" value="1"/>
</dbReference>
<feature type="compositionally biased region" description="Pro residues" evidence="3">
    <location>
        <begin position="119"/>
        <end position="135"/>
    </location>
</feature>
<name>A0A9Q0YNH3_HOLLE</name>
<evidence type="ECO:0000256" key="2">
    <source>
        <dbReference type="SAM" id="Coils"/>
    </source>
</evidence>
<organism evidence="6 7">
    <name type="scientific">Holothuria leucospilota</name>
    <name type="common">Black long sea cucumber</name>
    <name type="synonym">Mertensiothuria leucospilota</name>
    <dbReference type="NCBI Taxonomy" id="206669"/>
    <lineage>
        <taxon>Eukaryota</taxon>
        <taxon>Metazoa</taxon>
        <taxon>Echinodermata</taxon>
        <taxon>Eleutherozoa</taxon>
        <taxon>Echinozoa</taxon>
        <taxon>Holothuroidea</taxon>
        <taxon>Aspidochirotacea</taxon>
        <taxon>Aspidochirotida</taxon>
        <taxon>Holothuriidae</taxon>
        <taxon>Holothuria</taxon>
    </lineage>
</organism>
<dbReference type="InterPro" id="IPR037197">
    <property type="entry name" value="WWE_dom_sf"/>
</dbReference>
<feature type="compositionally biased region" description="Polar residues" evidence="3">
    <location>
        <begin position="64"/>
        <end position="89"/>
    </location>
</feature>
<dbReference type="PANTHER" id="PTHR23509:SF10">
    <property type="entry name" value="LD21067P"/>
    <property type="match status" value="1"/>
</dbReference>
<dbReference type="SMART" id="SM00454">
    <property type="entry name" value="SAM"/>
    <property type="match status" value="1"/>
</dbReference>
<dbReference type="OrthoDB" id="69269at2759"/>
<keyword evidence="7" id="KW-1185">Reference proteome</keyword>
<dbReference type="Pfam" id="PF23464">
    <property type="entry name" value="WWE_3"/>
    <property type="match status" value="1"/>
</dbReference>
<dbReference type="PANTHER" id="PTHR23509">
    <property type="entry name" value="PA-PL1 PHOSPHOLIPASE FAMILY"/>
    <property type="match status" value="1"/>
</dbReference>
<feature type="domain" description="DDHD" evidence="5">
    <location>
        <begin position="778"/>
        <end position="996"/>
    </location>
</feature>
<dbReference type="GO" id="GO:0030134">
    <property type="term" value="C:COPII-coated ER to Golgi transport vesicle"/>
    <property type="evidence" value="ECO:0007669"/>
    <property type="project" value="TreeGrafter"/>
</dbReference>
<evidence type="ECO:0000259" key="4">
    <source>
        <dbReference type="PROSITE" id="PS50918"/>
    </source>
</evidence>
<evidence type="ECO:0000256" key="3">
    <source>
        <dbReference type="SAM" id="MobiDB-lite"/>
    </source>
</evidence>
<dbReference type="EMBL" id="JAIZAY010000017">
    <property type="protein sequence ID" value="KAJ8025705.1"/>
    <property type="molecule type" value="Genomic_DNA"/>
</dbReference>
<gene>
    <name evidence="6" type="ORF">HOLleu_33332</name>
</gene>
<feature type="compositionally biased region" description="Low complexity" evidence="3">
    <location>
        <begin position="53"/>
        <end position="63"/>
    </location>
</feature>
<comment type="caution">
    <text evidence="6">The sequence shown here is derived from an EMBL/GenBank/DDBJ whole genome shotgun (WGS) entry which is preliminary data.</text>
</comment>
<feature type="compositionally biased region" description="Pro residues" evidence="3">
    <location>
        <begin position="156"/>
        <end position="181"/>
    </location>
</feature>
<sequence length="1018" mass="112940">MADKKDDNQHPLFLVPTNDSLASNILRPVPVNPSLFPDGEADSFLGQKETTESESLNSSVSDSAQPTTQNQFSTASFFQEANLPVTSHGPTDPFVNVSSGTPPPSVSTHGGSVPMMVPQEPPPSMVAPQAQPGPPSGLQTSFAGPQAVPFVSSPQQGPPLSGPPTTGPPPQGPPQGPPPGGSPGIYGLKRFTHKPMPYPDASAAPSTIAPPPMFPTVSPQGGPLGPPPSVGLQFDASRPPPTHNEVASMNIHPPLPAGGGMHTQYRPVLPHWFYCSVKGNIEDWLPFSTLDSSRLEEAYLRGMQHKNEIILSTNGGRYDINLRERSRHAIYWDEAPSKVRRCTWFYKSDGENKFVPYEEDLAGTLEEEYKSAALQNLWNRRLELPGGETVVMHNPNVIVHFRPCAHPTEWGNVDSQIRPRVVKRGVDDIDDIDFGEPDKVDHLVFVIHGIGPVCDLRFRSIVECVEDFRKVSLDLMQSHFAQAVEDGRAARVEFLPVYWYDALHGDATGVDSVLRRITLPSILRLRRFTNETLLDILFYSSPAYCQQIAEVVAGEINRLYCLFKQRNPSFNGQTSLIGHSLGSLIAFDLLSHQGSEVEVCLKEDEKDKLELPSSSSQDVAATDSCNSSVSNLSFTNIASEDEQGEEKPLELEGALEQLGMSDLLPKFQEERIDMESLVLCDDSELKELGIPLGPRKKLRGFLKHHSEKVERRKQQAEERARQEAERAAQEELAKIQLEQSQSVNGLTETDAHRTPSVHVDYTLGTQGVGQPFVKYPQLDVQPISFFAVGSPIGMFLTVRGLEAVGEDYMLPKCPSFFNIFHPFDPVAYRIEPLVNSSLADVKPVLMPHHKGRKRFHLELKDSITHFGADLKKSFIESMKKTWKTLHEFALAHRTSESDAETTSTTAADAAMEAVAEKLSQEQLNQKKEEASQMREQRTMEEADLRLGKLNNGRRIDYVLQEAPFESFNEYLFALGSHMCYWNSEDTVLMILKEIYFPLGIYPNASLIRDSEPPTPNQF</sequence>
<evidence type="ECO:0000256" key="1">
    <source>
        <dbReference type="ARBA" id="ARBA00038464"/>
    </source>
</evidence>
<comment type="similarity">
    <text evidence="1">Belongs to the PA-PLA1 family.</text>
</comment>
<feature type="domain" description="WWE" evidence="4">
    <location>
        <begin position="258"/>
        <end position="341"/>
    </location>
</feature>
<dbReference type="SMART" id="SM01127">
    <property type="entry name" value="DDHD"/>
    <property type="match status" value="1"/>
</dbReference>
<evidence type="ECO:0000313" key="7">
    <source>
        <dbReference type="Proteomes" id="UP001152320"/>
    </source>
</evidence>
<feature type="coiled-coil region" evidence="2">
    <location>
        <begin position="916"/>
        <end position="943"/>
    </location>
</feature>
<dbReference type="InterPro" id="IPR004170">
    <property type="entry name" value="WWE_dom"/>
</dbReference>
<dbReference type="PROSITE" id="PS51043">
    <property type="entry name" value="DDHD"/>
    <property type="match status" value="1"/>
</dbReference>
<feature type="region of interest" description="Disordered" evidence="3">
    <location>
        <begin position="28"/>
        <end position="213"/>
    </location>
</feature>
<dbReference type="AlphaFoldDB" id="A0A9Q0YNH3"/>
<accession>A0A9Q0YNH3</accession>
<evidence type="ECO:0000313" key="6">
    <source>
        <dbReference type="EMBL" id="KAJ8025705.1"/>
    </source>
</evidence>